<gene>
    <name evidence="1" type="ORF">M9458_022704</name>
</gene>
<dbReference type="Proteomes" id="UP001529510">
    <property type="component" value="Unassembled WGS sequence"/>
</dbReference>
<feature type="non-terminal residue" evidence="1">
    <location>
        <position position="70"/>
    </location>
</feature>
<comment type="caution">
    <text evidence="1">The sequence shown here is derived from an EMBL/GenBank/DDBJ whole genome shotgun (WGS) entry which is preliminary data.</text>
</comment>
<evidence type="ECO:0008006" key="3">
    <source>
        <dbReference type="Google" id="ProtNLM"/>
    </source>
</evidence>
<reference evidence="1 2" key="1">
    <citation type="submission" date="2024-05" db="EMBL/GenBank/DDBJ databases">
        <title>Genome sequencing and assembly of Indian major carp, Cirrhinus mrigala (Hamilton, 1822).</title>
        <authorList>
            <person name="Mohindra V."/>
            <person name="Chowdhury L.M."/>
            <person name="Lal K."/>
            <person name="Jena J.K."/>
        </authorList>
    </citation>
    <scope>NUCLEOTIDE SEQUENCE [LARGE SCALE GENOMIC DNA]</scope>
    <source>
        <strain evidence="1">CM1030</strain>
        <tissue evidence="1">Blood</tissue>
    </source>
</reference>
<accession>A0ABD0QAY2</accession>
<proteinExistence type="predicted"/>
<evidence type="ECO:0000313" key="2">
    <source>
        <dbReference type="Proteomes" id="UP001529510"/>
    </source>
</evidence>
<dbReference type="AlphaFoldDB" id="A0ABD0QAY2"/>
<protein>
    <recommendedName>
        <fullName evidence="3">MHC class II antigen</fullName>
    </recommendedName>
</protein>
<sequence>RLRPWLDLFESKGHESVLNSHFDAGPLSQLVDLLLESKNRVWARVFIETLASTLHIQPKLQHWAQHLDNA</sequence>
<organism evidence="1 2">
    <name type="scientific">Cirrhinus mrigala</name>
    <name type="common">Mrigala</name>
    <dbReference type="NCBI Taxonomy" id="683832"/>
    <lineage>
        <taxon>Eukaryota</taxon>
        <taxon>Metazoa</taxon>
        <taxon>Chordata</taxon>
        <taxon>Craniata</taxon>
        <taxon>Vertebrata</taxon>
        <taxon>Euteleostomi</taxon>
        <taxon>Actinopterygii</taxon>
        <taxon>Neopterygii</taxon>
        <taxon>Teleostei</taxon>
        <taxon>Ostariophysi</taxon>
        <taxon>Cypriniformes</taxon>
        <taxon>Cyprinidae</taxon>
        <taxon>Labeoninae</taxon>
        <taxon>Labeonini</taxon>
        <taxon>Cirrhinus</taxon>
    </lineage>
</organism>
<keyword evidence="2" id="KW-1185">Reference proteome</keyword>
<feature type="non-terminal residue" evidence="1">
    <location>
        <position position="1"/>
    </location>
</feature>
<evidence type="ECO:0000313" key="1">
    <source>
        <dbReference type="EMBL" id="KAL0183329.1"/>
    </source>
</evidence>
<name>A0ABD0QAY2_CIRMR</name>
<dbReference type="EMBL" id="JAMKFB020000010">
    <property type="protein sequence ID" value="KAL0183329.1"/>
    <property type="molecule type" value="Genomic_DNA"/>
</dbReference>